<keyword evidence="3 6" id="KW-0479">Metal-binding</keyword>
<evidence type="ECO:0000256" key="4">
    <source>
        <dbReference type="ARBA" id="ARBA00023002"/>
    </source>
</evidence>
<dbReference type="Pfam" id="PF00067">
    <property type="entry name" value="p450"/>
    <property type="match status" value="1"/>
</dbReference>
<keyword evidence="7" id="KW-0503">Monooxygenase</keyword>
<dbReference type="OrthoDB" id="1844152at2759"/>
<evidence type="ECO:0000313" key="10">
    <source>
        <dbReference type="Proteomes" id="UP000027920"/>
    </source>
</evidence>
<keyword evidence="8" id="KW-1133">Transmembrane helix</keyword>
<dbReference type="CDD" id="cd11041">
    <property type="entry name" value="CYP503A1-like"/>
    <property type="match status" value="1"/>
</dbReference>
<evidence type="ECO:0000256" key="7">
    <source>
        <dbReference type="RuleBase" id="RU000461"/>
    </source>
</evidence>
<dbReference type="GO" id="GO:0005506">
    <property type="term" value="F:iron ion binding"/>
    <property type="evidence" value="ECO:0007669"/>
    <property type="project" value="InterPro"/>
</dbReference>
<dbReference type="GO" id="GO:0004497">
    <property type="term" value="F:monooxygenase activity"/>
    <property type="evidence" value="ECO:0007669"/>
    <property type="project" value="UniProtKB-KW"/>
</dbReference>
<dbReference type="AlphaFoldDB" id="A0A072Q709"/>
<evidence type="ECO:0000256" key="2">
    <source>
        <dbReference type="ARBA" id="ARBA00010617"/>
    </source>
</evidence>
<dbReference type="InterPro" id="IPR017972">
    <property type="entry name" value="Cyt_P450_CS"/>
</dbReference>
<dbReference type="SUPFAM" id="SSF48264">
    <property type="entry name" value="Cytochrome P450"/>
    <property type="match status" value="1"/>
</dbReference>
<keyword evidence="8" id="KW-0812">Transmembrane</keyword>
<proteinExistence type="inferred from homology"/>
<name>A0A072Q709_9EURO</name>
<evidence type="ECO:0000256" key="1">
    <source>
        <dbReference type="ARBA" id="ARBA00001971"/>
    </source>
</evidence>
<evidence type="ECO:0000256" key="5">
    <source>
        <dbReference type="ARBA" id="ARBA00023004"/>
    </source>
</evidence>
<dbReference type="Gene3D" id="1.10.630.10">
    <property type="entry name" value="Cytochrome P450"/>
    <property type="match status" value="1"/>
</dbReference>
<keyword evidence="5 6" id="KW-0408">Iron</keyword>
<dbReference type="GO" id="GO:0020037">
    <property type="term" value="F:heme binding"/>
    <property type="evidence" value="ECO:0007669"/>
    <property type="project" value="InterPro"/>
</dbReference>
<evidence type="ECO:0000256" key="3">
    <source>
        <dbReference type="ARBA" id="ARBA00022723"/>
    </source>
</evidence>
<comment type="cofactor">
    <cofactor evidence="1 6">
        <name>heme</name>
        <dbReference type="ChEBI" id="CHEBI:30413"/>
    </cofactor>
</comment>
<protein>
    <recommendedName>
        <fullName evidence="11">Cytochrome P450 oxidoreductase</fullName>
    </recommendedName>
</protein>
<dbReference type="InterPro" id="IPR036396">
    <property type="entry name" value="Cyt_P450_sf"/>
</dbReference>
<organism evidence="9 10">
    <name type="scientific">Exophiala aquamarina CBS 119918</name>
    <dbReference type="NCBI Taxonomy" id="1182545"/>
    <lineage>
        <taxon>Eukaryota</taxon>
        <taxon>Fungi</taxon>
        <taxon>Dikarya</taxon>
        <taxon>Ascomycota</taxon>
        <taxon>Pezizomycotina</taxon>
        <taxon>Eurotiomycetes</taxon>
        <taxon>Chaetothyriomycetidae</taxon>
        <taxon>Chaetothyriales</taxon>
        <taxon>Herpotrichiellaceae</taxon>
        <taxon>Exophiala</taxon>
    </lineage>
</organism>
<dbReference type="STRING" id="1182545.A0A072Q709"/>
<accession>A0A072Q709</accession>
<evidence type="ECO:0000256" key="8">
    <source>
        <dbReference type="SAM" id="Phobius"/>
    </source>
</evidence>
<evidence type="ECO:0008006" key="11">
    <source>
        <dbReference type="Google" id="ProtNLM"/>
    </source>
</evidence>
<gene>
    <name evidence="9" type="ORF">A1O9_01698</name>
</gene>
<comment type="caution">
    <text evidence="9">The sequence shown here is derived from an EMBL/GenBank/DDBJ whole genome shotgun (WGS) entry which is preliminary data.</text>
</comment>
<keyword evidence="4 7" id="KW-0560">Oxidoreductase</keyword>
<evidence type="ECO:0000313" key="9">
    <source>
        <dbReference type="EMBL" id="KEF63720.1"/>
    </source>
</evidence>
<dbReference type="GO" id="GO:0016705">
    <property type="term" value="F:oxidoreductase activity, acting on paired donors, with incorporation or reduction of molecular oxygen"/>
    <property type="evidence" value="ECO:0007669"/>
    <property type="project" value="InterPro"/>
</dbReference>
<reference evidence="9 10" key="1">
    <citation type="submission" date="2013-03" db="EMBL/GenBank/DDBJ databases">
        <title>The Genome Sequence of Exophiala aquamarina CBS 119918.</title>
        <authorList>
            <consortium name="The Broad Institute Genomics Platform"/>
            <person name="Cuomo C."/>
            <person name="de Hoog S."/>
            <person name="Gorbushina A."/>
            <person name="Walker B."/>
            <person name="Young S.K."/>
            <person name="Zeng Q."/>
            <person name="Gargeya S."/>
            <person name="Fitzgerald M."/>
            <person name="Haas B."/>
            <person name="Abouelleil A."/>
            <person name="Allen A.W."/>
            <person name="Alvarado L."/>
            <person name="Arachchi H.M."/>
            <person name="Berlin A.M."/>
            <person name="Chapman S.B."/>
            <person name="Gainer-Dewar J."/>
            <person name="Goldberg J."/>
            <person name="Griggs A."/>
            <person name="Gujja S."/>
            <person name="Hansen M."/>
            <person name="Howarth C."/>
            <person name="Imamovic A."/>
            <person name="Ireland A."/>
            <person name="Larimer J."/>
            <person name="McCowan C."/>
            <person name="Murphy C."/>
            <person name="Pearson M."/>
            <person name="Poon T.W."/>
            <person name="Priest M."/>
            <person name="Roberts A."/>
            <person name="Saif S."/>
            <person name="Shea T."/>
            <person name="Sisk P."/>
            <person name="Sykes S."/>
            <person name="Wortman J."/>
            <person name="Nusbaum C."/>
            <person name="Birren B."/>
        </authorList>
    </citation>
    <scope>NUCLEOTIDE SEQUENCE [LARGE SCALE GENOMIC DNA]</scope>
    <source>
        <strain evidence="9 10">CBS 119918</strain>
    </source>
</reference>
<keyword evidence="6 7" id="KW-0349">Heme</keyword>
<dbReference type="EMBL" id="AMGV01000001">
    <property type="protein sequence ID" value="KEF63720.1"/>
    <property type="molecule type" value="Genomic_DNA"/>
</dbReference>
<keyword evidence="10" id="KW-1185">Reference proteome</keyword>
<feature type="transmembrane region" description="Helical" evidence="8">
    <location>
        <begin position="31"/>
        <end position="49"/>
    </location>
</feature>
<dbReference type="Proteomes" id="UP000027920">
    <property type="component" value="Unassembled WGS sequence"/>
</dbReference>
<dbReference type="HOGENOM" id="CLU_022195_0_0_1"/>
<keyword evidence="8" id="KW-0472">Membrane</keyword>
<dbReference type="VEuPathDB" id="FungiDB:A1O9_01698"/>
<dbReference type="InterPro" id="IPR002403">
    <property type="entry name" value="Cyt_P450_E_grp-IV"/>
</dbReference>
<comment type="similarity">
    <text evidence="2 7">Belongs to the cytochrome P450 family.</text>
</comment>
<dbReference type="PROSITE" id="PS00086">
    <property type="entry name" value="CYTOCHROME_P450"/>
    <property type="match status" value="1"/>
</dbReference>
<evidence type="ECO:0000256" key="6">
    <source>
        <dbReference type="PIRSR" id="PIRSR602403-1"/>
    </source>
</evidence>
<feature type="binding site" description="axial binding residue" evidence="6">
    <location>
        <position position="423"/>
    </location>
    <ligand>
        <name>heme</name>
        <dbReference type="ChEBI" id="CHEBI:30413"/>
    </ligand>
    <ligandPart>
        <name>Fe</name>
        <dbReference type="ChEBI" id="CHEBI:18248"/>
    </ligandPart>
</feature>
<dbReference type="InterPro" id="IPR001128">
    <property type="entry name" value="Cyt_P450"/>
</dbReference>
<dbReference type="PRINTS" id="PR00465">
    <property type="entry name" value="EP450IV"/>
</dbReference>
<dbReference type="GeneID" id="25276644"/>
<dbReference type="PANTHER" id="PTHR46206">
    <property type="entry name" value="CYTOCHROME P450"/>
    <property type="match status" value="1"/>
</dbReference>
<sequence length="475" mass="53557">MARASLRHETVLIGPSIRLSKLATFDAAPKIVTVIVAIFGISVLAFTLLHSRPKPKVPILLQDEVRSSRGRRQAYCYKSRELMGKGYELDMQKDYTYFGGAPDNVVNAIKGKFNASLGSLTPIMHEIVIRNRARIMGEYKDWTPVKVHDRILKLTGHTNARVFHGTAASLSEEWVDASTGYVLSTFDCIRALKAWPPYLRPLVHRFLPERAAINNQWRRARPFIVESLAHKKALKGAFLEEPGSMLDYMSSGKNGSIAYDVEKQLLYQMTLVAVGTVTTYSSIVQVLYDLADHPEYTPMLREEVDAADRDQNGYFTKDAVFEMKKLDSFIKESQRLRAPDMSTFQRAATADITLSDGFFIPKGTKLEIPTAAIQVDEHIYPDAQTFDGLRFYHERQKPGEDNKHLYVSVGHNDLSFGFGRHACPGRYLGHINIKLIVAEVLLNYNIKLGEGQGRPVDREFEAIVSFPLSPFIAQR</sequence>
<dbReference type="RefSeq" id="XP_013266310.1">
    <property type="nucleotide sequence ID" value="XM_013410856.1"/>
</dbReference>